<feature type="transmembrane region" description="Helical" evidence="1">
    <location>
        <begin position="152"/>
        <end position="173"/>
    </location>
</feature>
<protein>
    <submittedName>
        <fullName evidence="2">Uncharacterized protein</fullName>
    </submittedName>
</protein>
<organism evidence="2 3">
    <name type="scientific">Enterococcus rotai</name>
    <dbReference type="NCBI Taxonomy" id="118060"/>
    <lineage>
        <taxon>Bacteria</taxon>
        <taxon>Bacillati</taxon>
        <taxon>Bacillota</taxon>
        <taxon>Bacilli</taxon>
        <taxon>Lactobacillales</taxon>
        <taxon>Enterococcaceae</taxon>
        <taxon>Enterococcus</taxon>
    </lineage>
</organism>
<keyword evidence="1" id="KW-0812">Transmembrane</keyword>
<feature type="transmembrane region" description="Helical" evidence="1">
    <location>
        <begin position="16"/>
        <end position="35"/>
    </location>
</feature>
<evidence type="ECO:0000256" key="1">
    <source>
        <dbReference type="SAM" id="Phobius"/>
    </source>
</evidence>
<dbReference type="STRING" id="118060.ATZ35_00330"/>
<dbReference type="RefSeq" id="WP_208928318.1">
    <property type="nucleotide sequence ID" value="NZ_CP013655.1"/>
</dbReference>
<feature type="transmembrane region" description="Helical" evidence="1">
    <location>
        <begin position="106"/>
        <end position="131"/>
    </location>
</feature>
<sequence length="250" mass="28204">MLSLLEVEIFKLNKKGITLFIIIFNCLSLVYALGLKFNWSFISITGTFDLIKFVGAMWQLLLMIGIPTALLTFIGASLIGTEIAEGQIVLEITRVADVSKLLTAKFISLAIMIVFYFLSNISLSSLFYLLLVKDTKYATNRLIIFDNDAKEMIITCIAGMLFVILLVFISMAVSVNKSAIFSMVISLLVMIFFTFLSHIEAIAKWLPGYLSLSKEVSINIITVLYHIFLFGVLFCGLIYFAIKRFRMKDF</sequence>
<feature type="transmembrane region" description="Helical" evidence="1">
    <location>
        <begin position="56"/>
        <end position="79"/>
    </location>
</feature>
<name>A0A0U2WUG9_9ENTE</name>
<dbReference type="EMBL" id="CP013655">
    <property type="protein sequence ID" value="ALS35658.1"/>
    <property type="molecule type" value="Genomic_DNA"/>
</dbReference>
<dbReference type="Proteomes" id="UP000067523">
    <property type="component" value="Chromosome"/>
</dbReference>
<feature type="transmembrane region" description="Helical" evidence="1">
    <location>
        <begin position="179"/>
        <end position="199"/>
    </location>
</feature>
<accession>A0A0U2WUG9</accession>
<evidence type="ECO:0000313" key="2">
    <source>
        <dbReference type="EMBL" id="ALS35658.1"/>
    </source>
</evidence>
<keyword evidence="1" id="KW-1133">Transmembrane helix</keyword>
<reference evidence="3" key="1">
    <citation type="submission" date="2015-12" db="EMBL/GenBank/DDBJ databases">
        <authorList>
            <person name="Lauer A."/>
            <person name="Humrighouse B."/>
            <person name="Loparev V."/>
            <person name="Shewmaker P.L."/>
            <person name="Whitney A.M."/>
            <person name="McLaughlin R.W."/>
        </authorList>
    </citation>
    <scope>NUCLEOTIDE SEQUENCE [LARGE SCALE GENOMIC DNA]</scope>
    <source>
        <strain evidence="3">LMG 26678</strain>
    </source>
</reference>
<keyword evidence="1" id="KW-0472">Membrane</keyword>
<dbReference type="KEGG" id="erx:ATZ35_00330"/>
<evidence type="ECO:0000313" key="3">
    <source>
        <dbReference type="Proteomes" id="UP000067523"/>
    </source>
</evidence>
<feature type="transmembrane region" description="Helical" evidence="1">
    <location>
        <begin position="220"/>
        <end position="242"/>
    </location>
</feature>
<gene>
    <name evidence="2" type="ORF">ATZ35_00330</name>
</gene>
<keyword evidence="3" id="KW-1185">Reference proteome</keyword>
<proteinExistence type="predicted"/>
<dbReference type="AlphaFoldDB" id="A0A0U2WUG9"/>